<accession>A0A3P3XID5</accession>
<feature type="binding site" evidence="1">
    <location>
        <position position="272"/>
    </location>
    <ligand>
        <name>Mg(2+)</name>
        <dbReference type="ChEBI" id="CHEBI:18420"/>
        <label>1</label>
    </ligand>
</feature>
<dbReference type="Gene3D" id="1.10.4080.10">
    <property type="entry name" value="ADP-ribosylation/Crystallin J1"/>
    <property type="match status" value="1"/>
</dbReference>
<dbReference type="EMBL" id="FWDM01000018">
    <property type="protein sequence ID" value="SLM12624.1"/>
    <property type="molecule type" value="Genomic_DNA"/>
</dbReference>
<protein>
    <submittedName>
        <fullName evidence="2">ADP-ribosylation/Crystallin J1</fullName>
    </submittedName>
</protein>
<dbReference type="GO" id="GO:0046872">
    <property type="term" value="F:metal ion binding"/>
    <property type="evidence" value="ECO:0007669"/>
    <property type="project" value="UniProtKB-KW"/>
</dbReference>
<sequence length="331" mass="35073">MKTRSEVLSDRATYESRAIGAFIGLAIGDAVGDLGRSQEHRNKYGLITKLLDDGKSTDDTEFGVLTARALLDTKGALTSDTAASAWRRYILDRGGAKKRAGRPLYGAIENLSRGMQPPLTGRYNVMNIDDGAAMRASPHGILWAGDPERAAASAAADACVSHDADGIWAAQATAAAVAIAIANGSVDEIVEAARRCLPAGSWIASAMNTAMDICNRHPDIEEAYEELHTKLWTPEHAAAPEAIPQMFAIFRLCAGDPRRGLLWSANFGRDADTISGLVCSLSGAVHGAEAFPTEWTESLRKPSGTCLDFAAEEDIVSLATELVALSCELGA</sequence>
<name>A0A3P3XID5_9SPIR</name>
<dbReference type="AlphaFoldDB" id="A0A3P3XID5"/>
<feature type="binding site" evidence="1">
    <location>
        <position position="273"/>
    </location>
    <ligand>
        <name>Mg(2+)</name>
        <dbReference type="ChEBI" id="CHEBI:18420"/>
        <label>1</label>
    </ligand>
</feature>
<organism evidence="2">
    <name type="scientific">uncultured spirochete</name>
    <dbReference type="NCBI Taxonomy" id="156406"/>
    <lineage>
        <taxon>Bacteria</taxon>
        <taxon>Pseudomonadati</taxon>
        <taxon>Spirochaetota</taxon>
        <taxon>Spirochaetia</taxon>
        <taxon>Spirochaetales</taxon>
        <taxon>environmental samples</taxon>
    </lineage>
</organism>
<evidence type="ECO:0000256" key="1">
    <source>
        <dbReference type="PIRSR" id="PIRSR605502-1"/>
    </source>
</evidence>
<feature type="binding site" evidence="1">
    <location>
        <position position="57"/>
    </location>
    <ligand>
        <name>Mg(2+)</name>
        <dbReference type="ChEBI" id="CHEBI:18420"/>
        <label>1</label>
    </ligand>
</feature>
<dbReference type="Pfam" id="PF03747">
    <property type="entry name" value="ADP_ribosyl_GH"/>
    <property type="match status" value="1"/>
</dbReference>
<keyword evidence="1" id="KW-0460">Magnesium</keyword>
<dbReference type="InterPro" id="IPR005502">
    <property type="entry name" value="Ribosyl_crysJ1"/>
</dbReference>
<keyword evidence="1" id="KW-0479">Metal-binding</keyword>
<feature type="binding site" evidence="1">
    <location>
        <position position="58"/>
    </location>
    <ligand>
        <name>Mg(2+)</name>
        <dbReference type="ChEBI" id="CHEBI:18420"/>
        <label>1</label>
    </ligand>
</feature>
<dbReference type="PANTHER" id="PTHR16222:SF12">
    <property type="entry name" value="ADP-RIBOSYLGLYCOHYDROLASE-RELATED"/>
    <property type="match status" value="1"/>
</dbReference>
<dbReference type="InterPro" id="IPR036705">
    <property type="entry name" value="Ribosyl_crysJ1_sf"/>
</dbReference>
<feature type="binding site" evidence="1">
    <location>
        <position position="59"/>
    </location>
    <ligand>
        <name>Mg(2+)</name>
        <dbReference type="ChEBI" id="CHEBI:18420"/>
        <label>1</label>
    </ligand>
</feature>
<proteinExistence type="predicted"/>
<gene>
    <name evidence="2" type="ORF">SPIROBIBN47_250108</name>
</gene>
<dbReference type="PANTHER" id="PTHR16222">
    <property type="entry name" value="ADP-RIBOSYLGLYCOHYDROLASE"/>
    <property type="match status" value="1"/>
</dbReference>
<feature type="binding site" evidence="1">
    <location>
        <position position="270"/>
    </location>
    <ligand>
        <name>Mg(2+)</name>
        <dbReference type="ChEBI" id="CHEBI:18420"/>
        <label>1</label>
    </ligand>
</feature>
<evidence type="ECO:0000313" key="2">
    <source>
        <dbReference type="EMBL" id="SLM12624.1"/>
    </source>
</evidence>
<dbReference type="SUPFAM" id="SSF101478">
    <property type="entry name" value="ADP-ribosylglycohydrolase"/>
    <property type="match status" value="1"/>
</dbReference>
<dbReference type="InterPro" id="IPR050792">
    <property type="entry name" value="ADP-ribosylglycohydrolase"/>
</dbReference>
<comment type="cofactor">
    <cofactor evidence="1">
        <name>Mg(2+)</name>
        <dbReference type="ChEBI" id="CHEBI:18420"/>
    </cofactor>
    <text evidence="1">Binds 2 magnesium ions per subunit.</text>
</comment>
<reference evidence="2" key="1">
    <citation type="submission" date="2017-02" db="EMBL/GenBank/DDBJ databases">
        <authorList>
            <person name="Regsiter A."/>
            <person name="William W."/>
        </authorList>
    </citation>
    <scope>NUCLEOTIDE SEQUENCE</scope>
    <source>
        <strain evidence="2">Bib</strain>
    </source>
</reference>